<name>A0A4C1W2F1_EUMVA</name>
<evidence type="ECO:0000256" key="1">
    <source>
        <dbReference type="SAM" id="MobiDB-lite"/>
    </source>
</evidence>
<gene>
    <name evidence="2" type="ORF">EVAR_81490_1</name>
</gene>
<comment type="caution">
    <text evidence="2">The sequence shown here is derived from an EMBL/GenBank/DDBJ whole genome shotgun (WGS) entry which is preliminary data.</text>
</comment>
<protein>
    <submittedName>
        <fullName evidence="2">Uncharacterized protein</fullName>
    </submittedName>
</protein>
<dbReference type="EMBL" id="BGZK01000457">
    <property type="protein sequence ID" value="GBP44722.1"/>
    <property type="molecule type" value="Genomic_DNA"/>
</dbReference>
<accession>A0A4C1W2F1</accession>
<evidence type="ECO:0000313" key="2">
    <source>
        <dbReference type="EMBL" id="GBP44722.1"/>
    </source>
</evidence>
<evidence type="ECO:0000313" key="3">
    <source>
        <dbReference type="Proteomes" id="UP000299102"/>
    </source>
</evidence>
<feature type="region of interest" description="Disordered" evidence="1">
    <location>
        <begin position="1"/>
        <end position="38"/>
    </location>
</feature>
<organism evidence="2 3">
    <name type="scientific">Eumeta variegata</name>
    <name type="common">Bagworm moth</name>
    <name type="synonym">Eumeta japonica</name>
    <dbReference type="NCBI Taxonomy" id="151549"/>
    <lineage>
        <taxon>Eukaryota</taxon>
        <taxon>Metazoa</taxon>
        <taxon>Ecdysozoa</taxon>
        <taxon>Arthropoda</taxon>
        <taxon>Hexapoda</taxon>
        <taxon>Insecta</taxon>
        <taxon>Pterygota</taxon>
        <taxon>Neoptera</taxon>
        <taxon>Endopterygota</taxon>
        <taxon>Lepidoptera</taxon>
        <taxon>Glossata</taxon>
        <taxon>Ditrysia</taxon>
        <taxon>Tineoidea</taxon>
        <taxon>Psychidae</taxon>
        <taxon>Oiketicinae</taxon>
        <taxon>Eumeta</taxon>
    </lineage>
</organism>
<proteinExistence type="predicted"/>
<dbReference type="Proteomes" id="UP000299102">
    <property type="component" value="Unassembled WGS sequence"/>
</dbReference>
<dbReference type="AlphaFoldDB" id="A0A4C1W2F1"/>
<reference evidence="2 3" key="1">
    <citation type="journal article" date="2019" name="Commun. Biol.">
        <title>The bagworm genome reveals a unique fibroin gene that provides high tensile strength.</title>
        <authorList>
            <person name="Kono N."/>
            <person name="Nakamura H."/>
            <person name="Ohtoshi R."/>
            <person name="Tomita M."/>
            <person name="Numata K."/>
            <person name="Arakawa K."/>
        </authorList>
    </citation>
    <scope>NUCLEOTIDE SEQUENCE [LARGE SCALE GENOMIC DNA]</scope>
</reference>
<sequence>MKHRVLLPAIGGARMNEQHNAMNDRPPPRVCAEDGRPSRRRRSMLLADTELSIPTTVQGIQPCGRRTDSEGLVIGSR</sequence>
<keyword evidence="3" id="KW-1185">Reference proteome</keyword>